<evidence type="ECO:0000256" key="1">
    <source>
        <dbReference type="ARBA" id="ARBA00022884"/>
    </source>
</evidence>
<dbReference type="InterPro" id="IPR052600">
    <property type="entry name" value="Nuc_rcpt_coact/corep"/>
</dbReference>
<dbReference type="SUPFAM" id="SSF54928">
    <property type="entry name" value="RNA-binding domain, RBD"/>
    <property type="match status" value="1"/>
</dbReference>
<evidence type="ECO:0000259" key="4">
    <source>
        <dbReference type="PROSITE" id="PS50102"/>
    </source>
</evidence>
<evidence type="ECO:0000256" key="3">
    <source>
        <dbReference type="SAM" id="MobiDB-lite"/>
    </source>
</evidence>
<name>A0A6P8KGL0_DROMA</name>
<keyword evidence="1 2" id="KW-0694">RNA-binding</keyword>
<dbReference type="AlphaFoldDB" id="A0A6P8KGL0"/>
<dbReference type="CDD" id="cd00590">
    <property type="entry name" value="RRM_SF"/>
    <property type="match status" value="1"/>
</dbReference>
<evidence type="ECO:0000313" key="6">
    <source>
        <dbReference type="RefSeq" id="XP_033168400.1"/>
    </source>
</evidence>
<feature type="compositionally biased region" description="Acidic residues" evidence="3">
    <location>
        <begin position="122"/>
        <end position="145"/>
    </location>
</feature>
<evidence type="ECO:0000256" key="2">
    <source>
        <dbReference type="PROSITE-ProRule" id="PRU00176"/>
    </source>
</evidence>
<organism evidence="5 6">
    <name type="scientific">Drosophila mauritiana</name>
    <name type="common">Fruit fly</name>
    <dbReference type="NCBI Taxonomy" id="7226"/>
    <lineage>
        <taxon>Eukaryota</taxon>
        <taxon>Metazoa</taxon>
        <taxon>Ecdysozoa</taxon>
        <taxon>Arthropoda</taxon>
        <taxon>Hexapoda</taxon>
        <taxon>Insecta</taxon>
        <taxon>Pterygota</taxon>
        <taxon>Neoptera</taxon>
        <taxon>Endopterygota</taxon>
        <taxon>Diptera</taxon>
        <taxon>Brachycera</taxon>
        <taxon>Muscomorpha</taxon>
        <taxon>Ephydroidea</taxon>
        <taxon>Drosophilidae</taxon>
        <taxon>Drosophila</taxon>
        <taxon>Sophophora</taxon>
    </lineage>
</organism>
<dbReference type="Gene3D" id="3.30.70.330">
    <property type="match status" value="1"/>
</dbReference>
<sequence length="186" mass="21068">MPGIDIAGIELTCGPTHLKSRILVRNLPPCTREELSLLCFPFGQILGSQVIDTYGYIQFESSTEAKRAIESLDHFLFKSKVLQVSNASISSLKATFSGTAPQKRRRIEWSDVDDVLLVERIDYEDDKDGEDGEDGEDDEGDEGDGDDKNDKDYVVEDDSESDDDEDERQKSRSRKRKRKQSDKNKK</sequence>
<dbReference type="PANTHER" id="PTHR23295:SF6">
    <property type="entry name" value="NEOSIN, ISOFORM A"/>
    <property type="match status" value="1"/>
</dbReference>
<dbReference type="InterPro" id="IPR035979">
    <property type="entry name" value="RBD_domain_sf"/>
</dbReference>
<dbReference type="GO" id="GO:0003723">
    <property type="term" value="F:RNA binding"/>
    <property type="evidence" value="ECO:0007669"/>
    <property type="project" value="UniProtKB-UniRule"/>
</dbReference>
<gene>
    <name evidence="6" type="primary">LOC117146358</name>
</gene>
<accession>A0A6P8KGL0</accession>
<dbReference type="RefSeq" id="XP_033168400.1">
    <property type="nucleotide sequence ID" value="XM_033312509.1"/>
</dbReference>
<proteinExistence type="predicted"/>
<dbReference type="Pfam" id="PF00076">
    <property type="entry name" value="RRM_1"/>
    <property type="match status" value="1"/>
</dbReference>
<dbReference type="SMART" id="SM00360">
    <property type="entry name" value="RRM"/>
    <property type="match status" value="1"/>
</dbReference>
<feature type="compositionally biased region" description="Basic residues" evidence="3">
    <location>
        <begin position="171"/>
        <end position="180"/>
    </location>
</feature>
<protein>
    <submittedName>
        <fullName evidence="6">Pheromone-processing carboxypeptidase KEX1-like</fullName>
    </submittedName>
</protein>
<dbReference type="InterPro" id="IPR000504">
    <property type="entry name" value="RRM_dom"/>
</dbReference>
<feature type="domain" description="RRM" evidence="4">
    <location>
        <begin position="20"/>
        <end position="89"/>
    </location>
</feature>
<feature type="compositionally biased region" description="Acidic residues" evidence="3">
    <location>
        <begin position="155"/>
        <end position="166"/>
    </location>
</feature>
<dbReference type="GeneID" id="117146358"/>
<evidence type="ECO:0000313" key="5">
    <source>
        <dbReference type="Proteomes" id="UP000515162"/>
    </source>
</evidence>
<dbReference type="Proteomes" id="UP000515162">
    <property type="component" value="Chromosome X"/>
</dbReference>
<keyword evidence="5" id="KW-1185">Reference proteome</keyword>
<dbReference type="PANTHER" id="PTHR23295">
    <property type="entry name" value="NUCLEAR RECEPTOR COACTIVATOR 5-RELATED"/>
    <property type="match status" value="1"/>
</dbReference>
<dbReference type="PROSITE" id="PS50102">
    <property type="entry name" value="RRM"/>
    <property type="match status" value="1"/>
</dbReference>
<feature type="region of interest" description="Disordered" evidence="3">
    <location>
        <begin position="122"/>
        <end position="186"/>
    </location>
</feature>
<dbReference type="InterPro" id="IPR012677">
    <property type="entry name" value="Nucleotide-bd_a/b_plait_sf"/>
</dbReference>
<reference evidence="6" key="1">
    <citation type="submission" date="2025-08" db="UniProtKB">
        <authorList>
            <consortium name="RefSeq"/>
        </authorList>
    </citation>
    <scope>IDENTIFICATION</scope>
    <source>
        <strain evidence="6">Mau12</strain>
        <tissue evidence="6">Whole Body</tissue>
    </source>
</reference>